<feature type="region of interest" description="Disordered" evidence="2">
    <location>
        <begin position="293"/>
        <end position="332"/>
    </location>
</feature>
<sequence length="415" mass="46634">MSTSIDMISVDILVSSFYFPSNYNRSEILSLCRSNISEAEVEFVPINSERIGMIIKNSKFSMETVEWIYQQNKYLFTQLSRATESLVSFQERIAQDQEQIASLKKEISILKKIENDLMTKLEDQVQLHRETESKADKIILDLQQQLSASINLIKSISNIHPNLFKDLSSGSTTPTVNSSNCNNNNNNNSTNSSVPTTPPLNSFSISSPSINSVKNITSTNINSTPIVKPVLYNSNSFKLLNTQTQQTIHQHQSCPSPLLIQNQSTSLPSSPIPSLKLSIRDNKINQLINQLVKNSNNTSNNSNSNSVVTPPTSNRSSPNSSNSKTKKKQLIRRNTIQNINTFKSLDLDDEVYLEEEDTKCRQCTCYSFKSQKYCEWVCECNHTSITHCGTLKSKPSSPPLHSQLQQQQPTTPTKK</sequence>
<dbReference type="AlphaFoldDB" id="A0A151ZF70"/>
<dbReference type="FunCoup" id="A0A151ZF70">
    <property type="interactions" value="425"/>
</dbReference>
<feature type="region of interest" description="Disordered" evidence="2">
    <location>
        <begin position="170"/>
        <end position="197"/>
    </location>
</feature>
<dbReference type="Proteomes" id="UP000076078">
    <property type="component" value="Unassembled WGS sequence"/>
</dbReference>
<reference evidence="3 4" key="1">
    <citation type="submission" date="2015-12" db="EMBL/GenBank/DDBJ databases">
        <title>Dictyostelia acquired genes for synthesis and detection of signals that induce cell-type specialization by lateral gene transfer from prokaryotes.</title>
        <authorList>
            <person name="Gloeckner G."/>
            <person name="Schaap P."/>
        </authorList>
    </citation>
    <scope>NUCLEOTIDE SEQUENCE [LARGE SCALE GENOMIC DNA]</scope>
    <source>
        <strain evidence="3 4">TK</strain>
    </source>
</reference>
<evidence type="ECO:0000256" key="2">
    <source>
        <dbReference type="SAM" id="MobiDB-lite"/>
    </source>
</evidence>
<dbReference type="EMBL" id="LODT01000029">
    <property type="protein sequence ID" value="KYQ92616.1"/>
    <property type="molecule type" value="Genomic_DNA"/>
</dbReference>
<organism evidence="3 4">
    <name type="scientific">Tieghemostelium lacteum</name>
    <name type="common">Slime mold</name>
    <name type="synonym">Dictyostelium lacteum</name>
    <dbReference type="NCBI Taxonomy" id="361077"/>
    <lineage>
        <taxon>Eukaryota</taxon>
        <taxon>Amoebozoa</taxon>
        <taxon>Evosea</taxon>
        <taxon>Eumycetozoa</taxon>
        <taxon>Dictyostelia</taxon>
        <taxon>Dictyosteliales</taxon>
        <taxon>Raperosteliaceae</taxon>
        <taxon>Tieghemostelium</taxon>
    </lineage>
</organism>
<evidence type="ECO:0000313" key="4">
    <source>
        <dbReference type="Proteomes" id="UP000076078"/>
    </source>
</evidence>
<dbReference type="InParanoid" id="A0A151ZF70"/>
<gene>
    <name evidence="3" type="ORF">DLAC_06610</name>
</gene>
<protein>
    <submittedName>
        <fullName evidence="3">Uncharacterized protein</fullName>
    </submittedName>
</protein>
<proteinExistence type="predicted"/>
<feature type="region of interest" description="Disordered" evidence="2">
    <location>
        <begin position="391"/>
        <end position="415"/>
    </location>
</feature>
<evidence type="ECO:0000256" key="1">
    <source>
        <dbReference type="SAM" id="Coils"/>
    </source>
</evidence>
<comment type="caution">
    <text evidence="3">The sequence shown here is derived from an EMBL/GenBank/DDBJ whole genome shotgun (WGS) entry which is preliminary data.</text>
</comment>
<keyword evidence="4" id="KW-1185">Reference proteome</keyword>
<keyword evidence="1" id="KW-0175">Coiled coil</keyword>
<dbReference type="OMA" id="VEWIYQQ"/>
<dbReference type="OrthoDB" id="21000at2759"/>
<feature type="compositionally biased region" description="Low complexity" evidence="2">
    <location>
        <begin position="171"/>
        <end position="197"/>
    </location>
</feature>
<feature type="compositionally biased region" description="Low complexity" evidence="2">
    <location>
        <begin position="294"/>
        <end position="323"/>
    </location>
</feature>
<feature type="coiled-coil region" evidence="1">
    <location>
        <begin position="79"/>
        <end position="113"/>
    </location>
</feature>
<evidence type="ECO:0000313" key="3">
    <source>
        <dbReference type="EMBL" id="KYQ92616.1"/>
    </source>
</evidence>
<name>A0A151ZF70_TIELA</name>
<accession>A0A151ZF70</accession>